<feature type="chain" id="PRO_5040945112" description="Lactococcin 972 family bacteriocin" evidence="1">
    <location>
        <begin position="28"/>
        <end position="121"/>
    </location>
</feature>
<name>A0A9W6Q0B9_9ACTN</name>
<keyword evidence="3" id="KW-1185">Reference proteome</keyword>
<evidence type="ECO:0000313" key="3">
    <source>
        <dbReference type="Proteomes" id="UP001165124"/>
    </source>
</evidence>
<keyword evidence="1" id="KW-0732">Signal</keyword>
<organism evidence="2 3">
    <name type="scientific">Actinomadura rubrobrunea</name>
    <dbReference type="NCBI Taxonomy" id="115335"/>
    <lineage>
        <taxon>Bacteria</taxon>
        <taxon>Bacillati</taxon>
        <taxon>Actinomycetota</taxon>
        <taxon>Actinomycetes</taxon>
        <taxon>Streptosporangiales</taxon>
        <taxon>Thermomonosporaceae</taxon>
        <taxon>Actinomadura</taxon>
    </lineage>
</organism>
<comment type="caution">
    <text evidence="2">The sequence shown here is derived from an EMBL/GenBank/DDBJ whole genome shotgun (WGS) entry which is preliminary data.</text>
</comment>
<sequence>MKKIQRLAVVGVTAPVLALGAPAIALAGTASATQSATVTQSTSVSKSGPYDDGWRHRRHFRHHNFKFHNRHHFRPYNRHHFRPYYRHHGWHGGWGGALYKKSVRFAGPSGAFSSTVVSAAR</sequence>
<evidence type="ECO:0008006" key="4">
    <source>
        <dbReference type="Google" id="ProtNLM"/>
    </source>
</evidence>
<evidence type="ECO:0000256" key="1">
    <source>
        <dbReference type="SAM" id="SignalP"/>
    </source>
</evidence>
<gene>
    <name evidence="2" type="ORF">Arub01_58880</name>
</gene>
<dbReference type="Proteomes" id="UP001165124">
    <property type="component" value="Unassembled WGS sequence"/>
</dbReference>
<dbReference type="AlphaFoldDB" id="A0A9W6Q0B9"/>
<evidence type="ECO:0000313" key="2">
    <source>
        <dbReference type="EMBL" id="GLW67645.1"/>
    </source>
</evidence>
<dbReference type="RefSeq" id="WP_067917587.1">
    <property type="nucleotide sequence ID" value="NZ_BSRZ01000030.1"/>
</dbReference>
<proteinExistence type="predicted"/>
<accession>A0A9W6Q0B9</accession>
<feature type="signal peptide" evidence="1">
    <location>
        <begin position="1"/>
        <end position="27"/>
    </location>
</feature>
<dbReference type="EMBL" id="BSRZ01000030">
    <property type="protein sequence ID" value="GLW67645.1"/>
    <property type="molecule type" value="Genomic_DNA"/>
</dbReference>
<reference evidence="2" key="1">
    <citation type="submission" date="2023-02" db="EMBL/GenBank/DDBJ databases">
        <title>Actinomadura rubrobrunea NBRC 14622.</title>
        <authorList>
            <person name="Ichikawa N."/>
            <person name="Sato H."/>
            <person name="Tonouchi N."/>
        </authorList>
    </citation>
    <scope>NUCLEOTIDE SEQUENCE</scope>
    <source>
        <strain evidence="2">NBRC 14622</strain>
    </source>
</reference>
<protein>
    <recommendedName>
        <fullName evidence="4">Lactococcin 972 family bacteriocin</fullName>
    </recommendedName>
</protein>